<dbReference type="SUPFAM" id="SSF161266">
    <property type="entry name" value="Gam-like"/>
    <property type="match status" value="1"/>
</dbReference>
<keyword evidence="2" id="KW-1185">Reference proteome</keyword>
<dbReference type="AlphaFoldDB" id="W4EUK2"/>
<evidence type="ECO:0000313" key="1">
    <source>
        <dbReference type="EMBL" id="ETT84203.1"/>
    </source>
</evidence>
<dbReference type="PATRIC" id="fig|1227360.4.peg.2568"/>
<gene>
    <name evidence="1" type="ORF">C176_12583</name>
</gene>
<proteinExistence type="predicted"/>
<dbReference type="Pfam" id="PF05565">
    <property type="entry name" value="Sipho_Gp157"/>
    <property type="match status" value="1"/>
</dbReference>
<name>W4EUK2_9BACL</name>
<evidence type="ECO:0000313" key="2">
    <source>
        <dbReference type="Proteomes" id="UP000019062"/>
    </source>
</evidence>
<dbReference type="InterPro" id="IPR008840">
    <property type="entry name" value="Sipho_Gp157"/>
</dbReference>
<organism evidence="1 2">
    <name type="scientific">Viridibacillus arenosi FSL R5-213</name>
    <dbReference type="NCBI Taxonomy" id="1227360"/>
    <lineage>
        <taxon>Bacteria</taxon>
        <taxon>Bacillati</taxon>
        <taxon>Bacillota</taxon>
        <taxon>Bacilli</taxon>
        <taxon>Bacillales</taxon>
        <taxon>Caryophanaceae</taxon>
        <taxon>Viridibacillus</taxon>
    </lineage>
</organism>
<dbReference type="Proteomes" id="UP000019062">
    <property type="component" value="Unassembled WGS sequence"/>
</dbReference>
<dbReference type="EMBL" id="ASQA01000028">
    <property type="protein sequence ID" value="ETT84203.1"/>
    <property type="molecule type" value="Genomic_DNA"/>
</dbReference>
<dbReference type="RefSeq" id="WP_038185512.1">
    <property type="nucleotide sequence ID" value="NZ_ASQA01000028.1"/>
</dbReference>
<accession>W4EUK2</accession>
<comment type="caution">
    <text evidence="1">The sequence shown here is derived from an EMBL/GenBank/DDBJ whole genome shotgun (WGS) entry which is preliminary data.</text>
</comment>
<sequence>MPTLYELTNDFQQVQLLIEEGADLTDTLESIEMVIEDKLEGYGKVIRNLEGDIASYKAEEKRLADRRKTIENGLKRIKDSAYENLKNTGKKSVDAGTFKFSIAKNPAAVQIVNESLIPQDYFVTPSPQIDKTALKEALKTGVEVTGAALIQGESLRIK</sequence>
<evidence type="ECO:0008006" key="3">
    <source>
        <dbReference type="Google" id="ProtNLM"/>
    </source>
</evidence>
<dbReference type="eggNOG" id="ENOG50330BC">
    <property type="taxonomic scope" value="Bacteria"/>
</dbReference>
<reference evidence="1 2" key="1">
    <citation type="journal article" date="2014" name="BMC Genomics">
        <title>Genomic comparison of sporeforming bacilli isolated from milk.</title>
        <authorList>
            <person name="Moreno Switt A.I."/>
            <person name="Andrus A.D."/>
            <person name="Ranieri M.L."/>
            <person name="Orsi R.H."/>
            <person name="Ivy R."/>
            <person name="den Bakker H.C."/>
            <person name="Martin N.H."/>
            <person name="Wiedmann M."/>
            <person name="Boor K.J."/>
        </authorList>
    </citation>
    <scope>NUCLEOTIDE SEQUENCE [LARGE SCALE GENOMIC DNA]</scope>
    <source>
        <strain evidence="1 2">FSL R5-213</strain>
    </source>
</reference>
<protein>
    <recommendedName>
        <fullName evidence="3">Siphovirus Gp157 family protein</fullName>
    </recommendedName>
</protein>